<evidence type="ECO:0000256" key="1">
    <source>
        <dbReference type="ARBA" id="ARBA00001946"/>
    </source>
</evidence>
<dbReference type="PANTHER" id="PTHR12629:SF15">
    <property type="entry name" value="NUDIX HYDROLASE 4"/>
    <property type="match status" value="1"/>
</dbReference>
<evidence type="ECO:0000259" key="6">
    <source>
        <dbReference type="PROSITE" id="PS51462"/>
    </source>
</evidence>
<keyword evidence="8" id="KW-1185">Reference proteome</keyword>
<dbReference type="CDD" id="cd04666">
    <property type="entry name" value="NUDIX_DIPP2_like_Nudt4"/>
    <property type="match status" value="1"/>
</dbReference>
<name>A0AAV5MCR3_9ROSI</name>
<dbReference type="PROSITE" id="PS51462">
    <property type="entry name" value="NUDIX"/>
    <property type="match status" value="1"/>
</dbReference>
<keyword evidence="5" id="KW-0460">Magnesium</keyword>
<evidence type="ECO:0000256" key="3">
    <source>
        <dbReference type="ARBA" id="ARBA00022723"/>
    </source>
</evidence>
<dbReference type="SUPFAM" id="SSF55811">
    <property type="entry name" value="Nudix"/>
    <property type="match status" value="1"/>
</dbReference>
<accession>A0AAV5MCR3</accession>
<proteinExistence type="inferred from homology"/>
<dbReference type="Proteomes" id="UP001054252">
    <property type="component" value="Unassembled WGS sequence"/>
</dbReference>
<dbReference type="Gene3D" id="3.90.79.10">
    <property type="entry name" value="Nucleoside Triphosphate Pyrophosphohydrolase"/>
    <property type="match status" value="1"/>
</dbReference>
<dbReference type="PANTHER" id="PTHR12629">
    <property type="entry name" value="DIPHOSPHOINOSITOL POLYPHOSPHATE PHOSPHOHYDROLASE"/>
    <property type="match status" value="1"/>
</dbReference>
<reference evidence="7 8" key="1">
    <citation type="journal article" date="2021" name="Commun. Biol.">
        <title>The genome of Shorea leprosula (Dipterocarpaceae) highlights the ecological relevance of drought in aseasonal tropical rainforests.</title>
        <authorList>
            <person name="Ng K.K.S."/>
            <person name="Kobayashi M.J."/>
            <person name="Fawcett J.A."/>
            <person name="Hatakeyama M."/>
            <person name="Paape T."/>
            <person name="Ng C.H."/>
            <person name="Ang C.C."/>
            <person name="Tnah L.H."/>
            <person name="Lee C.T."/>
            <person name="Nishiyama T."/>
            <person name="Sese J."/>
            <person name="O'Brien M.J."/>
            <person name="Copetti D."/>
            <person name="Mohd Noor M.I."/>
            <person name="Ong R.C."/>
            <person name="Putra M."/>
            <person name="Sireger I.Z."/>
            <person name="Indrioko S."/>
            <person name="Kosugi Y."/>
            <person name="Izuno A."/>
            <person name="Isagi Y."/>
            <person name="Lee S.L."/>
            <person name="Shimizu K.K."/>
        </authorList>
    </citation>
    <scope>NUCLEOTIDE SEQUENCE [LARGE SCALE GENOMIC DNA]</scope>
    <source>
        <strain evidence="7">214</strain>
    </source>
</reference>
<sequence length="117" mass="13711">MLFPKGGWEKDECTMEQALSRETIEEAGVIGSIECKLGKWGYNSKRKSKGVCHECCMFSLHVERELESWPEMNFRKRKWVTVAEAKEECHVLWMKEALDKFVSYQTNELRNSRTMVA</sequence>
<dbReference type="GO" id="GO:0005634">
    <property type="term" value="C:nucleus"/>
    <property type="evidence" value="ECO:0007669"/>
    <property type="project" value="TreeGrafter"/>
</dbReference>
<dbReference type="InterPro" id="IPR047198">
    <property type="entry name" value="DDP-like_NUDIX"/>
</dbReference>
<dbReference type="Pfam" id="PF00293">
    <property type="entry name" value="NUDIX"/>
    <property type="match status" value="1"/>
</dbReference>
<evidence type="ECO:0000256" key="2">
    <source>
        <dbReference type="ARBA" id="ARBA00005582"/>
    </source>
</evidence>
<comment type="caution">
    <text evidence="7">The sequence shown here is derived from an EMBL/GenBank/DDBJ whole genome shotgun (WGS) entry which is preliminary data.</text>
</comment>
<dbReference type="GO" id="GO:0005737">
    <property type="term" value="C:cytoplasm"/>
    <property type="evidence" value="ECO:0007669"/>
    <property type="project" value="TreeGrafter"/>
</dbReference>
<comment type="cofactor">
    <cofactor evidence="1">
        <name>Mg(2+)</name>
        <dbReference type="ChEBI" id="CHEBI:18420"/>
    </cofactor>
</comment>
<comment type="similarity">
    <text evidence="2">Belongs to the Nudix hydrolase family.</text>
</comment>
<protein>
    <recommendedName>
        <fullName evidence="6">Nudix hydrolase domain-containing protein</fullName>
    </recommendedName>
</protein>
<dbReference type="AlphaFoldDB" id="A0AAV5MCR3"/>
<organism evidence="7 8">
    <name type="scientific">Rubroshorea leprosula</name>
    <dbReference type="NCBI Taxonomy" id="152421"/>
    <lineage>
        <taxon>Eukaryota</taxon>
        <taxon>Viridiplantae</taxon>
        <taxon>Streptophyta</taxon>
        <taxon>Embryophyta</taxon>
        <taxon>Tracheophyta</taxon>
        <taxon>Spermatophyta</taxon>
        <taxon>Magnoliopsida</taxon>
        <taxon>eudicotyledons</taxon>
        <taxon>Gunneridae</taxon>
        <taxon>Pentapetalae</taxon>
        <taxon>rosids</taxon>
        <taxon>malvids</taxon>
        <taxon>Malvales</taxon>
        <taxon>Dipterocarpaceae</taxon>
        <taxon>Rubroshorea</taxon>
    </lineage>
</organism>
<dbReference type="InterPro" id="IPR000086">
    <property type="entry name" value="NUDIX_hydrolase_dom"/>
</dbReference>
<evidence type="ECO:0000313" key="8">
    <source>
        <dbReference type="Proteomes" id="UP001054252"/>
    </source>
</evidence>
<dbReference type="GO" id="GO:0016462">
    <property type="term" value="F:pyrophosphatase activity"/>
    <property type="evidence" value="ECO:0007669"/>
    <property type="project" value="InterPro"/>
</dbReference>
<evidence type="ECO:0000313" key="7">
    <source>
        <dbReference type="EMBL" id="GKV46809.1"/>
    </source>
</evidence>
<evidence type="ECO:0000256" key="4">
    <source>
        <dbReference type="ARBA" id="ARBA00022801"/>
    </source>
</evidence>
<evidence type="ECO:0000256" key="5">
    <source>
        <dbReference type="ARBA" id="ARBA00022842"/>
    </source>
</evidence>
<dbReference type="EMBL" id="BPVZ01000216">
    <property type="protein sequence ID" value="GKV46809.1"/>
    <property type="molecule type" value="Genomic_DNA"/>
</dbReference>
<keyword evidence="3" id="KW-0479">Metal-binding</keyword>
<gene>
    <name evidence="7" type="ORF">SLEP1_g53772</name>
</gene>
<feature type="domain" description="Nudix hydrolase" evidence="6">
    <location>
        <begin position="1"/>
        <end position="102"/>
    </location>
</feature>
<dbReference type="InterPro" id="IPR015797">
    <property type="entry name" value="NUDIX_hydrolase-like_dom_sf"/>
</dbReference>
<dbReference type="GO" id="GO:0046872">
    <property type="term" value="F:metal ion binding"/>
    <property type="evidence" value="ECO:0007669"/>
    <property type="project" value="UniProtKB-KW"/>
</dbReference>
<keyword evidence="4" id="KW-0378">Hydrolase</keyword>